<evidence type="ECO:0008006" key="3">
    <source>
        <dbReference type="Google" id="ProtNLM"/>
    </source>
</evidence>
<accession>A0A2P5CRZ5</accession>
<dbReference type="EMBL" id="JXTC01000333">
    <property type="protein sequence ID" value="PON63797.1"/>
    <property type="molecule type" value="Genomic_DNA"/>
</dbReference>
<reference evidence="2" key="1">
    <citation type="submission" date="2016-06" db="EMBL/GenBank/DDBJ databases">
        <title>Parallel loss of symbiosis genes in relatives of nitrogen-fixing non-legume Parasponia.</title>
        <authorList>
            <person name="Van Velzen R."/>
            <person name="Holmer R."/>
            <person name="Bu F."/>
            <person name="Rutten L."/>
            <person name="Van Zeijl A."/>
            <person name="Liu W."/>
            <person name="Santuari L."/>
            <person name="Cao Q."/>
            <person name="Sharma T."/>
            <person name="Shen D."/>
            <person name="Roswanjaya Y."/>
            <person name="Wardhani T."/>
            <person name="Kalhor M.S."/>
            <person name="Jansen J."/>
            <person name="Van den Hoogen J."/>
            <person name="Gungor B."/>
            <person name="Hartog M."/>
            <person name="Hontelez J."/>
            <person name="Verver J."/>
            <person name="Yang W.-C."/>
            <person name="Schijlen E."/>
            <person name="Repin R."/>
            <person name="Schilthuizen M."/>
            <person name="Schranz E."/>
            <person name="Heidstra R."/>
            <person name="Miyata K."/>
            <person name="Fedorova E."/>
            <person name="Kohlen W."/>
            <person name="Bisseling T."/>
            <person name="Smit S."/>
            <person name="Geurts R."/>
        </authorList>
    </citation>
    <scope>NUCLEOTIDE SEQUENCE [LARGE SCALE GENOMIC DNA]</scope>
    <source>
        <strain evidence="2">cv. RG33-2</strain>
    </source>
</reference>
<sequence>MFQSPGWCVLCKKDIKSLNHLFLHCEFSLSLWCKILKEFGRSWAVPKACQDLLRIGQGLHLNRRGRTLWKVAALAGLWGLWLERNRRIFEGVVDCLEALWDKVRFWVATWLYNVKDFSSFSFSVMVME</sequence>
<evidence type="ECO:0000313" key="2">
    <source>
        <dbReference type="Proteomes" id="UP000237000"/>
    </source>
</evidence>
<keyword evidence="2" id="KW-1185">Reference proteome</keyword>
<dbReference type="Proteomes" id="UP000237000">
    <property type="component" value="Unassembled WGS sequence"/>
</dbReference>
<evidence type="ECO:0000313" key="1">
    <source>
        <dbReference type="EMBL" id="PON63797.1"/>
    </source>
</evidence>
<proteinExistence type="predicted"/>
<gene>
    <name evidence="1" type="ORF">TorRG33x02_275070</name>
</gene>
<organism evidence="1 2">
    <name type="scientific">Trema orientale</name>
    <name type="common">Charcoal tree</name>
    <name type="synonym">Celtis orientalis</name>
    <dbReference type="NCBI Taxonomy" id="63057"/>
    <lineage>
        <taxon>Eukaryota</taxon>
        <taxon>Viridiplantae</taxon>
        <taxon>Streptophyta</taxon>
        <taxon>Embryophyta</taxon>
        <taxon>Tracheophyta</taxon>
        <taxon>Spermatophyta</taxon>
        <taxon>Magnoliopsida</taxon>
        <taxon>eudicotyledons</taxon>
        <taxon>Gunneridae</taxon>
        <taxon>Pentapetalae</taxon>
        <taxon>rosids</taxon>
        <taxon>fabids</taxon>
        <taxon>Rosales</taxon>
        <taxon>Cannabaceae</taxon>
        <taxon>Trema</taxon>
    </lineage>
</organism>
<comment type="caution">
    <text evidence="1">The sequence shown here is derived from an EMBL/GenBank/DDBJ whole genome shotgun (WGS) entry which is preliminary data.</text>
</comment>
<dbReference type="OrthoDB" id="1165864at2759"/>
<dbReference type="InParanoid" id="A0A2P5CRZ5"/>
<dbReference type="STRING" id="63057.A0A2P5CRZ5"/>
<dbReference type="AlphaFoldDB" id="A0A2P5CRZ5"/>
<protein>
    <recommendedName>
        <fullName evidence="3">Reverse transcriptase zinc-binding domain-containing protein</fullName>
    </recommendedName>
</protein>
<name>A0A2P5CRZ5_TREOI</name>